<dbReference type="PANTHER" id="PTHR23506">
    <property type="entry name" value="GH10249P"/>
    <property type="match status" value="1"/>
</dbReference>
<reference evidence="9 10" key="1">
    <citation type="submission" date="2024-01" db="EMBL/GenBank/DDBJ databases">
        <title>Genomic analysis and antimicrobial resistance profiles of Trueperella pyogenes isolated from domestic and wild animals.</title>
        <authorList>
            <person name="Magossi G."/>
            <person name="Gzyl K.E."/>
            <person name="Holman D.B."/>
            <person name="Amat S."/>
        </authorList>
    </citation>
    <scope>NUCLEOTIDE SEQUENCE [LARGE SCALE GENOMIC DNA]</scope>
    <source>
        <strain evidence="9 10">1494</strain>
    </source>
</reference>
<name>A0ABV3NAV1_9ACTO</name>
<dbReference type="Gene3D" id="1.20.1250.20">
    <property type="entry name" value="MFS general substrate transporter like domains"/>
    <property type="match status" value="1"/>
</dbReference>
<keyword evidence="5 7" id="KW-1133">Transmembrane helix</keyword>
<evidence type="ECO:0000256" key="6">
    <source>
        <dbReference type="ARBA" id="ARBA00023136"/>
    </source>
</evidence>
<dbReference type="SUPFAM" id="SSF103473">
    <property type="entry name" value="MFS general substrate transporter"/>
    <property type="match status" value="1"/>
</dbReference>
<feature type="transmembrane region" description="Helical" evidence="7">
    <location>
        <begin position="101"/>
        <end position="123"/>
    </location>
</feature>
<feature type="transmembrane region" description="Helical" evidence="7">
    <location>
        <begin position="249"/>
        <end position="271"/>
    </location>
</feature>
<organism evidence="9 10">
    <name type="scientific">Trueperella pyogenes</name>
    <dbReference type="NCBI Taxonomy" id="1661"/>
    <lineage>
        <taxon>Bacteria</taxon>
        <taxon>Bacillati</taxon>
        <taxon>Actinomycetota</taxon>
        <taxon>Actinomycetes</taxon>
        <taxon>Actinomycetales</taxon>
        <taxon>Actinomycetaceae</taxon>
        <taxon>Trueperella</taxon>
    </lineage>
</organism>
<keyword evidence="3" id="KW-0813">Transport</keyword>
<feature type="transmembrane region" description="Helical" evidence="7">
    <location>
        <begin position="38"/>
        <end position="63"/>
    </location>
</feature>
<dbReference type="InterPro" id="IPR005829">
    <property type="entry name" value="Sugar_transporter_CS"/>
</dbReference>
<protein>
    <submittedName>
        <fullName evidence="9">MFS transporter</fullName>
    </submittedName>
</protein>
<sequence length="423" mass="44415">MAEDVRFPREIWVLVVSAVAVSLGYGIVAPVLPQYAKSFGVTTTAATVVVSAFAFMRLAFAPVSGSLSHRFGERAMYMTGIVAVAVSSAASALAQSYWQLLVVRALGGIGSVMFSVAAMSLIIKLSPVHARGRASAAYGSGFLLGSILGPSVGGLLAPLGFRWPFIIYAVLLLVSTVIVGFAVPANADGHVRSTDVEPVRTPMTVREALELRRFKIVLLTAFAQGWTNFGVRVAVVPLLAASLPGAPTWLPGGALMAFAAGSAVALTRSGYFSDVYGRKVHCGGGVAGLRRVHSAYGRMGLGVVHDGGLVYGRRGIRCDPAGSAGRGGRRYWVSSGVQGGLILSAGRRSGPDSGAYRRGSHDRLFRIPASLRVFWDDPDRGGAGLDCGRSRTGSPILGLPNYFGSELECQFSASARYLNQPSF</sequence>
<feature type="transmembrane region" description="Helical" evidence="7">
    <location>
        <begin position="12"/>
        <end position="32"/>
    </location>
</feature>
<dbReference type="Proteomes" id="UP001555100">
    <property type="component" value="Unassembled WGS sequence"/>
</dbReference>
<feature type="transmembrane region" description="Helical" evidence="7">
    <location>
        <begin position="75"/>
        <end position="95"/>
    </location>
</feature>
<evidence type="ECO:0000256" key="3">
    <source>
        <dbReference type="ARBA" id="ARBA00022448"/>
    </source>
</evidence>
<dbReference type="InterPro" id="IPR001958">
    <property type="entry name" value="Tet-R_TetA/multi-R_MdtG-like"/>
</dbReference>
<dbReference type="InterPro" id="IPR011701">
    <property type="entry name" value="MFS"/>
</dbReference>
<dbReference type="InterPro" id="IPR020846">
    <property type="entry name" value="MFS_dom"/>
</dbReference>
<feature type="domain" description="Major facilitator superfamily (MFS) profile" evidence="8">
    <location>
        <begin position="10"/>
        <end position="423"/>
    </location>
</feature>
<dbReference type="InterPro" id="IPR036259">
    <property type="entry name" value="MFS_trans_sf"/>
</dbReference>
<dbReference type="PROSITE" id="PS00216">
    <property type="entry name" value="SUGAR_TRANSPORT_1"/>
    <property type="match status" value="1"/>
</dbReference>
<evidence type="ECO:0000256" key="5">
    <source>
        <dbReference type="ARBA" id="ARBA00022989"/>
    </source>
</evidence>
<keyword evidence="10" id="KW-1185">Reference proteome</keyword>
<evidence type="ECO:0000256" key="4">
    <source>
        <dbReference type="ARBA" id="ARBA00022692"/>
    </source>
</evidence>
<comment type="subcellular location">
    <subcellularLocation>
        <location evidence="1">Cell membrane</location>
        <topology evidence="1">Multi-pass membrane protein</topology>
    </subcellularLocation>
</comment>
<dbReference type="CDD" id="cd17325">
    <property type="entry name" value="MFS_MdtG_SLC18_like"/>
    <property type="match status" value="1"/>
</dbReference>
<dbReference type="PROSITE" id="PS50850">
    <property type="entry name" value="MFS"/>
    <property type="match status" value="1"/>
</dbReference>
<dbReference type="PANTHER" id="PTHR23506:SF23">
    <property type="entry name" value="GH10249P"/>
    <property type="match status" value="1"/>
</dbReference>
<comment type="similarity">
    <text evidence="2">Belongs to the major facilitator superfamily. TCR/Tet family.</text>
</comment>
<feature type="transmembrane region" description="Helical" evidence="7">
    <location>
        <begin position="165"/>
        <end position="183"/>
    </location>
</feature>
<evidence type="ECO:0000313" key="10">
    <source>
        <dbReference type="Proteomes" id="UP001555100"/>
    </source>
</evidence>
<gene>
    <name evidence="9" type="ORF">V3M73_04055</name>
</gene>
<evidence type="ECO:0000256" key="2">
    <source>
        <dbReference type="ARBA" id="ARBA00007520"/>
    </source>
</evidence>
<evidence type="ECO:0000259" key="8">
    <source>
        <dbReference type="PROSITE" id="PS50850"/>
    </source>
</evidence>
<accession>A0ABV3NAV1</accession>
<dbReference type="Pfam" id="PF07690">
    <property type="entry name" value="MFS_1"/>
    <property type="match status" value="1"/>
</dbReference>
<evidence type="ECO:0000256" key="1">
    <source>
        <dbReference type="ARBA" id="ARBA00004651"/>
    </source>
</evidence>
<evidence type="ECO:0000313" key="9">
    <source>
        <dbReference type="EMBL" id="MEW6954193.1"/>
    </source>
</evidence>
<dbReference type="InterPro" id="IPR050930">
    <property type="entry name" value="MFS_Vesicular_Transporter"/>
</dbReference>
<comment type="caution">
    <text evidence="9">The sequence shown here is derived from an EMBL/GenBank/DDBJ whole genome shotgun (WGS) entry which is preliminary data.</text>
</comment>
<dbReference type="PRINTS" id="PR01035">
    <property type="entry name" value="TCRTETA"/>
</dbReference>
<keyword evidence="6 7" id="KW-0472">Membrane</keyword>
<evidence type="ECO:0000256" key="7">
    <source>
        <dbReference type="SAM" id="Phobius"/>
    </source>
</evidence>
<dbReference type="EMBL" id="JBAGNM010000003">
    <property type="protein sequence ID" value="MEW6954193.1"/>
    <property type="molecule type" value="Genomic_DNA"/>
</dbReference>
<feature type="transmembrane region" description="Helical" evidence="7">
    <location>
        <begin position="135"/>
        <end position="159"/>
    </location>
</feature>
<keyword evidence="4 7" id="KW-0812">Transmembrane</keyword>
<proteinExistence type="inferred from homology"/>